<dbReference type="PANTHER" id="PTHR31611:SF0">
    <property type="entry name" value="HIGH-AFFINITY NICKEL TRANSPORT PROTEIN NIC1"/>
    <property type="match status" value="1"/>
</dbReference>
<dbReference type="GO" id="GO:0015099">
    <property type="term" value="F:nickel cation transmembrane transporter activity"/>
    <property type="evidence" value="ECO:0007669"/>
    <property type="project" value="UniProtKB-UniRule"/>
</dbReference>
<evidence type="ECO:0000256" key="8">
    <source>
        <dbReference type="RuleBase" id="RU362101"/>
    </source>
</evidence>
<feature type="transmembrane region" description="Helical" evidence="8">
    <location>
        <begin position="215"/>
        <end position="237"/>
    </location>
</feature>
<evidence type="ECO:0000313" key="9">
    <source>
        <dbReference type="EMBL" id="GFP76067.1"/>
    </source>
</evidence>
<evidence type="ECO:0000256" key="4">
    <source>
        <dbReference type="ARBA" id="ARBA00022596"/>
    </source>
</evidence>
<feature type="transmembrane region" description="Helical" evidence="8">
    <location>
        <begin position="117"/>
        <end position="139"/>
    </location>
</feature>
<comment type="subcellular location">
    <subcellularLocation>
        <location evidence="8">Cell membrane</location>
        <topology evidence="8">Multi-pass membrane protein</topology>
    </subcellularLocation>
    <subcellularLocation>
        <location evidence="1">Endomembrane system</location>
        <topology evidence="1">Multi-pass membrane protein</topology>
    </subcellularLocation>
</comment>
<proteinExistence type="inferred from homology"/>
<comment type="similarity">
    <text evidence="2 8">Belongs to the NiCoT transporter (TC 2.A.52) family.</text>
</comment>
<feature type="transmembrane region" description="Helical" evidence="8">
    <location>
        <begin position="37"/>
        <end position="55"/>
    </location>
</feature>
<dbReference type="GO" id="GO:0012505">
    <property type="term" value="C:endomembrane system"/>
    <property type="evidence" value="ECO:0007669"/>
    <property type="project" value="UniProtKB-SubCell"/>
</dbReference>
<evidence type="ECO:0000256" key="6">
    <source>
        <dbReference type="ARBA" id="ARBA00022989"/>
    </source>
</evidence>
<feature type="transmembrane region" description="Helical" evidence="8">
    <location>
        <begin position="305"/>
        <end position="325"/>
    </location>
</feature>
<sequence length="333" mass="37073">MLSRKNTNWIFYSVIVAILHIIGIALVLLNISKYPQIIGLALLVYTLGLRHAFDVDHIAAIDNTVRKLIEQEKDSTGVGFFFSMGHSSVVFIMALITTFSMGWASKNIPQIKEVGSVIGTSVSGAFLVLIGVLNLFIWFDIYKFFKDTRKGKYEEENLEKLLLDRGLIAKLGKPFYKFISKSWHVYPLGFLFGLGFDTASEVALLAISANAATKSIPITMLIALPIVFAAGMSLMDTADGIFMTTAYNWAFSTPLRKIYYNLSVTGISVIAALFIGVVELTQILAPKLGLNSGVWMWIQNLDMANIGYLLVILFVIMWALSYIIWKRLKLESA</sequence>
<keyword evidence="5 8" id="KW-0812">Transmembrane</keyword>
<feature type="transmembrane region" description="Helical" evidence="8">
    <location>
        <begin position="185"/>
        <end position="209"/>
    </location>
</feature>
<evidence type="ECO:0000256" key="5">
    <source>
        <dbReference type="ARBA" id="ARBA00022692"/>
    </source>
</evidence>
<feature type="transmembrane region" description="Helical" evidence="8">
    <location>
        <begin position="9"/>
        <end position="31"/>
    </location>
</feature>
<dbReference type="InterPro" id="IPR004688">
    <property type="entry name" value="Ni/Co_transpt"/>
</dbReference>
<dbReference type="InterPro" id="IPR011541">
    <property type="entry name" value="Ni/Co_transpt_high_affinity"/>
</dbReference>
<dbReference type="PANTHER" id="PTHR31611">
    <property type="entry name" value="HIGH-AFFINITY NICKEL TRANSPORT PROTEIN NIC1"/>
    <property type="match status" value="1"/>
</dbReference>
<organism evidence="9 10">
    <name type="scientific">Clostridium fungisolvens</name>
    <dbReference type="NCBI Taxonomy" id="1604897"/>
    <lineage>
        <taxon>Bacteria</taxon>
        <taxon>Bacillati</taxon>
        <taxon>Bacillota</taxon>
        <taxon>Clostridia</taxon>
        <taxon>Eubacteriales</taxon>
        <taxon>Clostridiaceae</taxon>
        <taxon>Clostridium</taxon>
    </lineage>
</organism>
<evidence type="ECO:0000256" key="7">
    <source>
        <dbReference type="ARBA" id="ARBA00023136"/>
    </source>
</evidence>
<evidence type="ECO:0000256" key="3">
    <source>
        <dbReference type="ARBA" id="ARBA00022448"/>
    </source>
</evidence>
<keyword evidence="4" id="KW-0533">Nickel</keyword>
<keyword evidence="3 8" id="KW-0813">Transport</keyword>
<evidence type="ECO:0000313" key="10">
    <source>
        <dbReference type="Proteomes" id="UP000580568"/>
    </source>
</evidence>
<dbReference type="GO" id="GO:0005886">
    <property type="term" value="C:plasma membrane"/>
    <property type="evidence" value="ECO:0007669"/>
    <property type="project" value="UniProtKB-SubCell"/>
</dbReference>
<dbReference type="NCBIfam" id="TIGR00802">
    <property type="entry name" value="nico"/>
    <property type="match status" value="1"/>
</dbReference>
<evidence type="ECO:0000256" key="2">
    <source>
        <dbReference type="ARBA" id="ARBA00010892"/>
    </source>
</evidence>
<protein>
    <recommendedName>
        <fullName evidence="8">Nickel/cobalt efflux system</fullName>
    </recommendedName>
</protein>
<gene>
    <name evidence="9" type="ORF">bsdtw1_02161</name>
</gene>
<name>A0A6V8SFW6_9CLOT</name>
<keyword evidence="6 8" id="KW-1133">Transmembrane helix</keyword>
<keyword evidence="7 8" id="KW-0472">Membrane</keyword>
<evidence type="ECO:0000256" key="1">
    <source>
        <dbReference type="ARBA" id="ARBA00004127"/>
    </source>
</evidence>
<dbReference type="EMBL" id="BLZR01000001">
    <property type="protein sequence ID" value="GFP76067.1"/>
    <property type="molecule type" value="Genomic_DNA"/>
</dbReference>
<accession>A0A6V8SFW6</accession>
<dbReference type="Proteomes" id="UP000580568">
    <property type="component" value="Unassembled WGS sequence"/>
</dbReference>
<keyword evidence="10" id="KW-1185">Reference proteome</keyword>
<feature type="transmembrane region" description="Helical" evidence="8">
    <location>
        <begin position="76"/>
        <end position="97"/>
    </location>
</feature>
<feature type="transmembrane region" description="Helical" evidence="8">
    <location>
        <begin position="258"/>
        <end position="285"/>
    </location>
</feature>
<reference evidence="9 10" key="1">
    <citation type="submission" date="2020-07" db="EMBL/GenBank/DDBJ databases">
        <title>A new beta-1,3-glucan-decomposing anaerobic bacterium isolated from anoxic soil subjected to biological soil disinfestation.</title>
        <authorList>
            <person name="Ueki A."/>
            <person name="Tonouchi A."/>
        </authorList>
    </citation>
    <scope>NUCLEOTIDE SEQUENCE [LARGE SCALE GENOMIC DNA]</scope>
    <source>
        <strain evidence="9 10">TW1</strain>
    </source>
</reference>
<dbReference type="AlphaFoldDB" id="A0A6V8SFW6"/>
<comment type="caution">
    <text evidence="9">The sequence shown here is derived from an EMBL/GenBank/DDBJ whole genome shotgun (WGS) entry which is preliminary data.</text>
</comment>
<dbReference type="Pfam" id="PF03824">
    <property type="entry name" value="NicO"/>
    <property type="match status" value="1"/>
</dbReference>
<dbReference type="RefSeq" id="WP_183277523.1">
    <property type="nucleotide sequence ID" value="NZ_BLZR01000001.1"/>
</dbReference>